<dbReference type="EMBL" id="JBGUBD010000009">
    <property type="protein sequence ID" value="MFA9479548.1"/>
    <property type="molecule type" value="Genomic_DNA"/>
</dbReference>
<dbReference type="InterPro" id="IPR006680">
    <property type="entry name" value="Amidohydro-rel"/>
</dbReference>
<keyword evidence="3" id="KW-1185">Reference proteome</keyword>
<comment type="caution">
    <text evidence="2">The sequence shown here is derived from an EMBL/GenBank/DDBJ whole genome shotgun (WGS) entry which is preliminary data.</text>
</comment>
<evidence type="ECO:0000313" key="3">
    <source>
        <dbReference type="Proteomes" id="UP001575105"/>
    </source>
</evidence>
<dbReference type="Gene3D" id="3.20.20.140">
    <property type="entry name" value="Metal-dependent hydrolases"/>
    <property type="match status" value="2"/>
</dbReference>
<dbReference type="RefSeq" id="WP_425346467.1">
    <property type="nucleotide sequence ID" value="NZ_JBGUBD010000009.1"/>
</dbReference>
<organism evidence="2 3">
    <name type="scientific">Natronomicrosphaera hydrolytica</name>
    <dbReference type="NCBI Taxonomy" id="3242702"/>
    <lineage>
        <taxon>Bacteria</taxon>
        <taxon>Pseudomonadati</taxon>
        <taxon>Planctomycetota</taxon>
        <taxon>Phycisphaerae</taxon>
        <taxon>Phycisphaerales</taxon>
        <taxon>Phycisphaeraceae</taxon>
        <taxon>Natronomicrosphaera</taxon>
    </lineage>
</organism>
<name>A0ABV4U7H9_9BACT</name>
<evidence type="ECO:0000259" key="1">
    <source>
        <dbReference type="Pfam" id="PF04909"/>
    </source>
</evidence>
<accession>A0ABV4U7H9</accession>
<dbReference type="Proteomes" id="UP001575105">
    <property type="component" value="Unassembled WGS sequence"/>
</dbReference>
<gene>
    <name evidence="2" type="ORF">ACERK3_14760</name>
</gene>
<evidence type="ECO:0000313" key="2">
    <source>
        <dbReference type="EMBL" id="MFA9479548.1"/>
    </source>
</evidence>
<dbReference type="SUPFAM" id="SSF51556">
    <property type="entry name" value="Metallo-dependent hydrolases"/>
    <property type="match status" value="2"/>
</dbReference>
<sequence>MSDGPTFFDAFTRYGPKPFQHGAQPWRLEHLIEEMDHCSISGALVTSTACTLYDPMRGNLELVETLAPYDHLFPLWNVMPHWTGEMPEPEALTALRQEYAVAAVTLSPTTNGWRIPAATSRPLLDELQRTATLTILDMRDAGEADVEYLVEAYPKLPILMVGLGWSRQRWALPMLLHHRNLHVAFDHFQINCGLEWLAQRGCEDQLVYASNATDMSMGAHRCYVDYADVSDDVRAKVAGGNLVRLLHGVKPPRVHVNGREDELMTAGRRGEPLPTPVLDMHTHILDEGLNGAGGAYTMFEGGPAGVARLARRMGVDAMGMMSWHGPVATFADDGNRCVRAALDAMPDDYWGLGTFDVVHDSPEQMRRNMEACFADPRMLGLKPYPHYGKHYDHPDYEPWWHFGEEHGLYALLHVNRQDLSEIDALAPAWPGLTFVVAHCGSSYVMADHAIRVARAWPNVMLEITLTPVCMGIVDHLVNGAGADRVVYGSDLPMRDPRQQMGWVVFSRLGLEAKRQVLGLNARGMIDAIRRRRRSAVRP</sequence>
<reference evidence="2 3" key="1">
    <citation type="submission" date="2024-08" db="EMBL/GenBank/DDBJ databases">
        <title>Whole-genome sequencing of halo(alkali)philic microorganisms from hypersaline lakes.</title>
        <authorList>
            <person name="Sorokin D.Y."/>
            <person name="Merkel A.Y."/>
            <person name="Messina E."/>
            <person name="Yakimov M."/>
        </authorList>
    </citation>
    <scope>NUCLEOTIDE SEQUENCE [LARGE SCALE GENOMIC DNA]</scope>
    <source>
        <strain evidence="2 3">AB-hyl4</strain>
    </source>
</reference>
<dbReference type="InterPro" id="IPR032466">
    <property type="entry name" value="Metal_Hydrolase"/>
</dbReference>
<protein>
    <submittedName>
        <fullName evidence="2">Amidohydrolase family protein</fullName>
    </submittedName>
</protein>
<proteinExistence type="predicted"/>
<dbReference type="Pfam" id="PF04909">
    <property type="entry name" value="Amidohydro_2"/>
    <property type="match status" value="1"/>
</dbReference>
<feature type="domain" description="Amidohydrolase-related" evidence="1">
    <location>
        <begin position="279"/>
        <end position="522"/>
    </location>
</feature>